<reference evidence="9 10" key="1">
    <citation type="submission" date="2015-01" db="EMBL/GenBank/DDBJ databases">
        <title>The Genome Sequence of Rhinocladiella mackenzie CBS 650.93.</title>
        <authorList>
            <consortium name="The Broad Institute Genomics Platform"/>
            <person name="Cuomo C."/>
            <person name="de Hoog S."/>
            <person name="Gorbushina A."/>
            <person name="Stielow B."/>
            <person name="Teixiera M."/>
            <person name="Abouelleil A."/>
            <person name="Chapman S.B."/>
            <person name="Priest M."/>
            <person name="Young S.K."/>
            <person name="Wortman J."/>
            <person name="Nusbaum C."/>
            <person name="Birren B."/>
        </authorList>
    </citation>
    <scope>NUCLEOTIDE SEQUENCE [LARGE SCALE GENOMIC DNA]</scope>
    <source>
        <strain evidence="9 10">CBS 650.93</strain>
    </source>
</reference>
<dbReference type="Gene3D" id="1.20.1740.10">
    <property type="entry name" value="Amino acid/polyamine transporter I"/>
    <property type="match status" value="1"/>
</dbReference>
<keyword evidence="6 7" id="KW-0472">Membrane</keyword>
<feature type="transmembrane region" description="Helical" evidence="7">
    <location>
        <begin position="45"/>
        <end position="65"/>
    </location>
</feature>
<evidence type="ECO:0000256" key="4">
    <source>
        <dbReference type="ARBA" id="ARBA00022970"/>
    </source>
</evidence>
<name>A0A0D2H974_9EURO</name>
<dbReference type="Pfam" id="PF00324">
    <property type="entry name" value="AA_permease"/>
    <property type="match status" value="1"/>
</dbReference>
<dbReference type="VEuPathDB" id="FungiDB:Z518_04984"/>
<organism evidence="9 10">
    <name type="scientific">Rhinocladiella mackenziei CBS 650.93</name>
    <dbReference type="NCBI Taxonomy" id="1442369"/>
    <lineage>
        <taxon>Eukaryota</taxon>
        <taxon>Fungi</taxon>
        <taxon>Dikarya</taxon>
        <taxon>Ascomycota</taxon>
        <taxon>Pezizomycotina</taxon>
        <taxon>Eurotiomycetes</taxon>
        <taxon>Chaetothyriomycetidae</taxon>
        <taxon>Chaetothyriales</taxon>
        <taxon>Herpotrichiellaceae</taxon>
        <taxon>Rhinocladiella</taxon>
    </lineage>
</organism>
<keyword evidence="5 7" id="KW-1133">Transmembrane helix</keyword>
<dbReference type="InterPro" id="IPR050524">
    <property type="entry name" value="APC_YAT"/>
</dbReference>
<proteinExistence type="predicted"/>
<evidence type="ECO:0000256" key="7">
    <source>
        <dbReference type="SAM" id="Phobius"/>
    </source>
</evidence>
<keyword evidence="10" id="KW-1185">Reference proteome</keyword>
<dbReference type="STRING" id="1442369.A0A0D2H974"/>
<dbReference type="GO" id="GO:0016020">
    <property type="term" value="C:membrane"/>
    <property type="evidence" value="ECO:0007669"/>
    <property type="project" value="UniProtKB-SubCell"/>
</dbReference>
<evidence type="ECO:0000256" key="5">
    <source>
        <dbReference type="ARBA" id="ARBA00022989"/>
    </source>
</evidence>
<evidence type="ECO:0000256" key="3">
    <source>
        <dbReference type="ARBA" id="ARBA00022692"/>
    </source>
</evidence>
<comment type="subcellular location">
    <subcellularLocation>
        <location evidence="1">Membrane</location>
        <topology evidence="1">Multi-pass membrane protein</topology>
    </subcellularLocation>
</comment>
<accession>A0A0D2H974</accession>
<dbReference type="OrthoDB" id="3900342at2759"/>
<keyword evidence="3 7" id="KW-0812">Transmembrane</keyword>
<dbReference type="AlphaFoldDB" id="A0A0D2H974"/>
<evidence type="ECO:0000256" key="6">
    <source>
        <dbReference type="ARBA" id="ARBA00023136"/>
    </source>
</evidence>
<dbReference type="RefSeq" id="XP_013274144.1">
    <property type="nucleotide sequence ID" value="XM_013418690.1"/>
</dbReference>
<evidence type="ECO:0000256" key="1">
    <source>
        <dbReference type="ARBA" id="ARBA00004141"/>
    </source>
</evidence>
<gene>
    <name evidence="9" type="ORF">Z518_04984</name>
</gene>
<dbReference type="PANTHER" id="PTHR43341">
    <property type="entry name" value="AMINO ACID PERMEASE"/>
    <property type="match status" value="1"/>
</dbReference>
<dbReference type="HOGENOM" id="CLU_2039352_0_0_1"/>
<dbReference type="GO" id="GO:0015171">
    <property type="term" value="F:amino acid transmembrane transporter activity"/>
    <property type="evidence" value="ECO:0007669"/>
    <property type="project" value="TreeGrafter"/>
</dbReference>
<feature type="transmembrane region" description="Helical" evidence="7">
    <location>
        <begin position="20"/>
        <end position="38"/>
    </location>
</feature>
<evidence type="ECO:0000313" key="9">
    <source>
        <dbReference type="EMBL" id="KIX07008.1"/>
    </source>
</evidence>
<dbReference type="InterPro" id="IPR004841">
    <property type="entry name" value="AA-permease/SLC12A_dom"/>
</dbReference>
<feature type="domain" description="Amino acid permease/ SLC12A" evidence="8">
    <location>
        <begin position="2"/>
        <end position="89"/>
    </location>
</feature>
<dbReference type="Proteomes" id="UP000053617">
    <property type="component" value="Unassembled WGS sequence"/>
</dbReference>
<evidence type="ECO:0000256" key="2">
    <source>
        <dbReference type="ARBA" id="ARBA00022448"/>
    </source>
</evidence>
<keyword evidence="2" id="KW-0813">Transport</keyword>
<dbReference type="GeneID" id="25293055"/>
<evidence type="ECO:0000313" key="10">
    <source>
        <dbReference type="Proteomes" id="UP000053617"/>
    </source>
</evidence>
<evidence type="ECO:0000259" key="8">
    <source>
        <dbReference type="Pfam" id="PF00324"/>
    </source>
</evidence>
<dbReference type="PANTHER" id="PTHR43341:SF1">
    <property type="entry name" value="GENERAL AMINO-ACID PERMEASE GAP1"/>
    <property type="match status" value="1"/>
</dbReference>
<keyword evidence="4" id="KW-0029">Amino-acid transport</keyword>
<sequence length="121" mass="12616">MAASMTLNYWGGARNTNPCIWVTIFLVAIVSINLFGARGYGEAEFIYSIVKVIAALGFIIFALVVDVGGGPTAHYFGATTWDDLGSFAEPSLVGLAGAGGGKSPIGTSHRNQVKSSGVLCW</sequence>
<protein>
    <submittedName>
        <fullName evidence="9">Rhinocladiella mackenziei CBS 650.93 unplaced genomic scaffold supercont1.3, whole genome shotgun sequence</fullName>
    </submittedName>
</protein>
<dbReference type="EMBL" id="KN847477">
    <property type="protein sequence ID" value="KIX07008.1"/>
    <property type="molecule type" value="Genomic_DNA"/>
</dbReference>